<name>A0A2A2KNV3_9BILA</name>
<protein>
    <recommendedName>
        <fullName evidence="2">ABCA1-4-like C-terminal R2 regulatory domain-containing protein</fullName>
    </recommendedName>
</protein>
<dbReference type="AlphaFoldDB" id="A0A2A2KNV3"/>
<keyword evidence="4" id="KW-1185">Reference proteome</keyword>
<feature type="region of interest" description="Disordered" evidence="1">
    <location>
        <begin position="108"/>
        <end position="168"/>
    </location>
</feature>
<proteinExistence type="predicted"/>
<comment type="caution">
    <text evidence="3">The sequence shown here is derived from an EMBL/GenBank/DDBJ whole genome shotgun (WGS) entry which is preliminary data.</text>
</comment>
<dbReference type="InterPro" id="IPR056264">
    <property type="entry name" value="R2_ABCA1-4-like"/>
</dbReference>
<feature type="compositionally biased region" description="Basic and acidic residues" evidence="1">
    <location>
        <begin position="125"/>
        <end position="134"/>
    </location>
</feature>
<evidence type="ECO:0000313" key="3">
    <source>
        <dbReference type="EMBL" id="PAV75559.1"/>
    </source>
</evidence>
<accession>A0A2A2KNV3</accession>
<feature type="compositionally biased region" description="Polar residues" evidence="1">
    <location>
        <begin position="136"/>
        <end position="168"/>
    </location>
</feature>
<dbReference type="STRING" id="2018661.A0A2A2KNV3"/>
<dbReference type="Proteomes" id="UP000218231">
    <property type="component" value="Unassembled WGS sequence"/>
</dbReference>
<organism evidence="3 4">
    <name type="scientific">Diploscapter pachys</name>
    <dbReference type="NCBI Taxonomy" id="2018661"/>
    <lineage>
        <taxon>Eukaryota</taxon>
        <taxon>Metazoa</taxon>
        <taxon>Ecdysozoa</taxon>
        <taxon>Nematoda</taxon>
        <taxon>Chromadorea</taxon>
        <taxon>Rhabditida</taxon>
        <taxon>Rhabditina</taxon>
        <taxon>Rhabditomorpha</taxon>
        <taxon>Rhabditoidea</taxon>
        <taxon>Rhabditidae</taxon>
        <taxon>Diploscapter</taxon>
    </lineage>
</organism>
<evidence type="ECO:0000313" key="4">
    <source>
        <dbReference type="Proteomes" id="UP000218231"/>
    </source>
</evidence>
<evidence type="ECO:0000256" key="1">
    <source>
        <dbReference type="SAM" id="MobiDB-lite"/>
    </source>
</evidence>
<dbReference type="Pfam" id="PF23321">
    <property type="entry name" value="R1_ABCA1"/>
    <property type="match status" value="1"/>
</dbReference>
<feature type="domain" description="ABCA1-4-like C-terminal R2 regulatory" evidence="2">
    <location>
        <begin position="16"/>
        <end position="95"/>
    </location>
</feature>
<gene>
    <name evidence="3" type="ORF">WR25_01122</name>
</gene>
<evidence type="ECO:0000259" key="2">
    <source>
        <dbReference type="Pfam" id="PF23321"/>
    </source>
</evidence>
<sequence length="168" mass="18975">MRSMLIIGLSNCLMYGNNYTMTMTVPSGDESVKSEVKKEVEQTFTDSVIKTTEESKTLNLKWLIPKKSSDKWSSKFSQMQQLAQKYNIQDYCLAQSSLEDAFLRLSETNGNNDPGFVKNSADDGETNKKTEANKVPRNNSDDNNSFEFMNKTAPSQNLNNEPYSSVHT</sequence>
<dbReference type="OrthoDB" id="10255969at2759"/>
<dbReference type="EMBL" id="LIAE01008062">
    <property type="protein sequence ID" value="PAV75559.1"/>
    <property type="molecule type" value="Genomic_DNA"/>
</dbReference>
<reference evidence="3 4" key="1">
    <citation type="journal article" date="2017" name="Curr. Biol.">
        <title>Genome architecture and evolution of a unichromosomal asexual nematode.</title>
        <authorList>
            <person name="Fradin H."/>
            <person name="Zegar C."/>
            <person name="Gutwein M."/>
            <person name="Lucas J."/>
            <person name="Kovtun M."/>
            <person name="Corcoran D."/>
            <person name="Baugh L.R."/>
            <person name="Kiontke K."/>
            <person name="Gunsalus K."/>
            <person name="Fitch D.H."/>
            <person name="Piano F."/>
        </authorList>
    </citation>
    <scope>NUCLEOTIDE SEQUENCE [LARGE SCALE GENOMIC DNA]</scope>
    <source>
        <strain evidence="3">PF1309</strain>
    </source>
</reference>